<protein>
    <recommendedName>
        <fullName evidence="2">DSBA-like thioredoxin domain-containing protein</fullName>
    </recommendedName>
</protein>
<dbReference type="InterPro" id="IPR036249">
    <property type="entry name" value="Thioredoxin-like_sf"/>
</dbReference>
<proteinExistence type="predicted"/>
<dbReference type="SUPFAM" id="SSF52833">
    <property type="entry name" value="Thioredoxin-like"/>
    <property type="match status" value="1"/>
</dbReference>
<evidence type="ECO:0000256" key="1">
    <source>
        <dbReference type="SAM" id="MobiDB-lite"/>
    </source>
</evidence>
<dbReference type="PANTHER" id="PTHR42943">
    <property type="entry name" value="GLUTATHIONE S-TRANSFERASE KAPPA"/>
    <property type="match status" value="1"/>
</dbReference>
<dbReference type="AlphaFoldDB" id="A0AAE0L423"/>
<dbReference type="EMBL" id="LGRX02010079">
    <property type="protein sequence ID" value="KAK3270995.1"/>
    <property type="molecule type" value="Genomic_DNA"/>
</dbReference>
<name>A0AAE0L423_9CHLO</name>
<evidence type="ECO:0000313" key="3">
    <source>
        <dbReference type="EMBL" id="KAK3270995.1"/>
    </source>
</evidence>
<evidence type="ECO:0000313" key="4">
    <source>
        <dbReference type="Proteomes" id="UP001190700"/>
    </source>
</evidence>
<organism evidence="3 4">
    <name type="scientific">Cymbomonas tetramitiformis</name>
    <dbReference type="NCBI Taxonomy" id="36881"/>
    <lineage>
        <taxon>Eukaryota</taxon>
        <taxon>Viridiplantae</taxon>
        <taxon>Chlorophyta</taxon>
        <taxon>Pyramimonadophyceae</taxon>
        <taxon>Pyramimonadales</taxon>
        <taxon>Pyramimonadaceae</taxon>
        <taxon>Cymbomonas</taxon>
    </lineage>
</organism>
<dbReference type="InterPro" id="IPR001853">
    <property type="entry name" value="DSBA-like_thioredoxin_dom"/>
</dbReference>
<dbReference type="GO" id="GO:0004364">
    <property type="term" value="F:glutathione transferase activity"/>
    <property type="evidence" value="ECO:0007669"/>
    <property type="project" value="TreeGrafter"/>
</dbReference>
<feature type="region of interest" description="Disordered" evidence="1">
    <location>
        <begin position="25"/>
        <end position="46"/>
    </location>
</feature>
<gene>
    <name evidence="3" type="ORF">CYMTET_20629</name>
</gene>
<keyword evidence="4" id="KW-1185">Reference proteome</keyword>
<comment type="caution">
    <text evidence="3">The sequence shown here is derived from an EMBL/GenBank/DDBJ whole genome shotgun (WGS) entry which is preliminary data.</text>
</comment>
<dbReference type="PANTHER" id="PTHR42943:SF2">
    <property type="entry name" value="GLUTATHIONE S-TRANSFERASE KAPPA 1"/>
    <property type="match status" value="1"/>
</dbReference>
<accession>A0AAE0L423</accession>
<feature type="non-terminal residue" evidence="3">
    <location>
        <position position="385"/>
    </location>
</feature>
<dbReference type="GO" id="GO:0006749">
    <property type="term" value="P:glutathione metabolic process"/>
    <property type="evidence" value="ECO:0007669"/>
    <property type="project" value="TreeGrafter"/>
</dbReference>
<feature type="domain" description="DSBA-like thioredoxin" evidence="2">
    <location>
        <begin position="143"/>
        <end position="357"/>
    </location>
</feature>
<dbReference type="Proteomes" id="UP001190700">
    <property type="component" value="Unassembled WGS sequence"/>
</dbReference>
<reference evidence="3 4" key="1">
    <citation type="journal article" date="2015" name="Genome Biol. Evol.">
        <title>Comparative Genomics of a Bacterivorous Green Alga Reveals Evolutionary Causalities and Consequences of Phago-Mixotrophic Mode of Nutrition.</title>
        <authorList>
            <person name="Burns J.A."/>
            <person name="Paasch A."/>
            <person name="Narechania A."/>
            <person name="Kim E."/>
        </authorList>
    </citation>
    <scope>NUCLEOTIDE SEQUENCE [LARGE SCALE GENOMIC DNA]</scope>
    <source>
        <strain evidence="3 4">PLY_AMNH</strain>
    </source>
</reference>
<evidence type="ECO:0000259" key="2">
    <source>
        <dbReference type="Pfam" id="PF01323"/>
    </source>
</evidence>
<dbReference type="InterPro" id="IPR051924">
    <property type="entry name" value="GST_Kappa/NadH"/>
</dbReference>
<dbReference type="GO" id="GO:0004602">
    <property type="term" value="F:glutathione peroxidase activity"/>
    <property type="evidence" value="ECO:0007669"/>
    <property type="project" value="TreeGrafter"/>
</dbReference>
<feature type="compositionally biased region" description="Pro residues" evidence="1">
    <location>
        <begin position="34"/>
        <end position="43"/>
    </location>
</feature>
<sequence length="385" mass="42021">MSAPNTRARRRLLLDNDIDASIRLLPAVRDSPTPSTPPEPVPAPAQANDSAGIIQARQLFEENNSKVAAIYAKGRGHRQWAKAVAADDEAEAFAAAVAEYGAPAVLAGDESDGIDVCAYGFSVAAPDTGVMAELEVRAMEDKVEFYYDISSFNAYRASKKIEGLAERNGVKIIYTPFLLGGLFKAMVPDVNYTVETPKGSFTQYGPVPWYRALQCDRKTKAWQFSGRFVIANIKGREGIPIERPLAAGAPAVSGMRLCLAVAEQHKAAICRDIHTAYHVECLDMTKENLAPLAKKFGLEVEAVNDPQVKKALVDTTKRAIQMGAPGTPTFIVQRGDQAKERVMFFGVDRMPLMEMYISGASRAQLEELYNLRVQKSSLSSTPKCE</sequence>
<dbReference type="Gene3D" id="3.40.30.10">
    <property type="entry name" value="Glutaredoxin"/>
    <property type="match status" value="1"/>
</dbReference>
<dbReference type="Pfam" id="PF01323">
    <property type="entry name" value="DSBA"/>
    <property type="match status" value="1"/>
</dbReference>